<proteinExistence type="predicted"/>
<organism evidence="2 3">
    <name type="scientific">Monopterus albus</name>
    <name type="common">Swamp eel</name>
    <dbReference type="NCBI Taxonomy" id="43700"/>
    <lineage>
        <taxon>Eukaryota</taxon>
        <taxon>Metazoa</taxon>
        <taxon>Chordata</taxon>
        <taxon>Craniata</taxon>
        <taxon>Vertebrata</taxon>
        <taxon>Euteleostomi</taxon>
        <taxon>Actinopterygii</taxon>
        <taxon>Neopterygii</taxon>
        <taxon>Teleostei</taxon>
        <taxon>Neoteleostei</taxon>
        <taxon>Acanthomorphata</taxon>
        <taxon>Anabantaria</taxon>
        <taxon>Synbranchiformes</taxon>
        <taxon>Synbranchidae</taxon>
        <taxon>Monopterus</taxon>
    </lineage>
</organism>
<accession>A0A3Q3IEH9</accession>
<feature type="domain" description="Reverse transcriptase" evidence="1">
    <location>
        <begin position="1"/>
        <end position="264"/>
    </location>
</feature>
<dbReference type="SUPFAM" id="SSF56672">
    <property type="entry name" value="DNA/RNA polymerases"/>
    <property type="match status" value="1"/>
</dbReference>
<dbReference type="Ensembl" id="ENSMALT00000002651.1">
    <property type="protein sequence ID" value="ENSMALP00000002577.1"/>
    <property type="gene ID" value="ENSMALG00000001931.1"/>
</dbReference>
<dbReference type="STRING" id="43700.ENSMALP00000002577"/>
<reference evidence="2" key="1">
    <citation type="submission" date="2025-08" db="UniProtKB">
        <authorList>
            <consortium name="Ensembl"/>
        </authorList>
    </citation>
    <scope>IDENTIFICATION</scope>
</reference>
<dbReference type="PANTHER" id="PTHR33332">
    <property type="entry name" value="REVERSE TRANSCRIPTASE DOMAIN-CONTAINING PROTEIN"/>
    <property type="match status" value="1"/>
</dbReference>
<evidence type="ECO:0000313" key="2">
    <source>
        <dbReference type="Ensembl" id="ENSMALP00000002577.1"/>
    </source>
</evidence>
<dbReference type="Proteomes" id="UP000261600">
    <property type="component" value="Unplaced"/>
</dbReference>
<keyword evidence="3" id="KW-1185">Reference proteome</keyword>
<protein>
    <recommendedName>
        <fullName evidence="1">Reverse transcriptase domain-containing protein</fullName>
    </recommendedName>
</protein>
<dbReference type="Pfam" id="PF00078">
    <property type="entry name" value="RVT_1"/>
    <property type="match status" value="1"/>
</dbReference>
<dbReference type="AlphaFoldDB" id="A0A3Q3IEH9"/>
<evidence type="ECO:0000259" key="1">
    <source>
        <dbReference type="PROSITE" id="PS50878"/>
    </source>
</evidence>
<dbReference type="CDD" id="cd01650">
    <property type="entry name" value="RT_nLTR_like"/>
    <property type="match status" value="1"/>
</dbReference>
<dbReference type="InterPro" id="IPR000477">
    <property type="entry name" value="RT_dom"/>
</dbReference>
<name>A0A3Q3IEH9_MONAL</name>
<dbReference type="PROSITE" id="PS50878">
    <property type="entry name" value="RT_POL"/>
    <property type="match status" value="1"/>
</dbReference>
<sequence>MQSDKVSCGLTSPRFIVFGNHGCCVLQAKEEKDYPHCYQHKVQLQSHLDWFNIGDKFQSGFKPHHSTESALLKVHNDIALALDAKQPVILALVDLSAAFDTIDHTGLISRLEHYAGLKGPALSWFTSFLTNRTFSVTIGECSSTVAPLNSGVPQGLILAPLLFFLYTLPLGPIILRHNVHFHFHFYADDVRIYMPLTQCDSNALAPLFNCIRNVKLWLAQNFLHLNESKTEYIAFSPDLTTLRPKLGALTPSVTDTVKNLGVIFDSSFNFDKQLLSFEDASKSETLLVSCRLRKSNSRFYYVQT</sequence>
<dbReference type="InterPro" id="IPR043502">
    <property type="entry name" value="DNA/RNA_pol_sf"/>
</dbReference>
<evidence type="ECO:0000313" key="3">
    <source>
        <dbReference type="Proteomes" id="UP000261600"/>
    </source>
</evidence>
<reference evidence="2" key="2">
    <citation type="submission" date="2025-09" db="UniProtKB">
        <authorList>
            <consortium name="Ensembl"/>
        </authorList>
    </citation>
    <scope>IDENTIFICATION</scope>
</reference>